<dbReference type="AlphaFoldDB" id="A0A8J6QX36"/>
<dbReference type="NCBIfam" id="NF041515">
    <property type="entry name" value="GspC_delta"/>
    <property type="match status" value="1"/>
</dbReference>
<evidence type="ECO:0000256" key="8">
    <source>
        <dbReference type="ARBA" id="ARBA00023136"/>
    </source>
</evidence>
<keyword evidence="12" id="KW-1185">Reference proteome</keyword>
<dbReference type="Gene3D" id="2.30.42.10">
    <property type="match status" value="1"/>
</dbReference>
<evidence type="ECO:0000256" key="7">
    <source>
        <dbReference type="ARBA" id="ARBA00022989"/>
    </source>
</evidence>
<dbReference type="EMBL" id="JACWUN010000007">
    <property type="protein sequence ID" value="MBD1400488.1"/>
    <property type="molecule type" value="Genomic_DNA"/>
</dbReference>
<dbReference type="InterPro" id="IPR024961">
    <property type="entry name" value="T2SS_GspC_N"/>
</dbReference>
<dbReference type="GO" id="GO:0015031">
    <property type="term" value="P:protein transport"/>
    <property type="evidence" value="ECO:0007669"/>
    <property type="project" value="UniProtKB-KW"/>
</dbReference>
<keyword evidence="3" id="KW-1003">Cell membrane</keyword>
<feature type="domain" description="Type II secretion system protein GspC N-terminal" evidence="10">
    <location>
        <begin position="19"/>
        <end position="161"/>
    </location>
</feature>
<dbReference type="Gene3D" id="2.30.30.830">
    <property type="match status" value="1"/>
</dbReference>
<keyword evidence="7 9" id="KW-1133">Transmembrane helix</keyword>
<dbReference type="Proteomes" id="UP000632828">
    <property type="component" value="Unassembled WGS sequence"/>
</dbReference>
<reference evidence="11" key="1">
    <citation type="submission" date="2020-09" db="EMBL/GenBank/DDBJ databases">
        <title>Pelobacter alkaliphilus sp. nov., a novel anaerobic arsenate-reducing bacterium from terrestrial mud volcano.</title>
        <authorList>
            <person name="Khomyakova M.A."/>
            <person name="Merkel A.Y."/>
            <person name="Slobodkin A.I."/>
        </authorList>
    </citation>
    <scope>NUCLEOTIDE SEQUENCE</scope>
    <source>
        <strain evidence="11">M08fum</strain>
    </source>
</reference>
<evidence type="ECO:0000256" key="5">
    <source>
        <dbReference type="ARBA" id="ARBA00022692"/>
    </source>
</evidence>
<proteinExistence type="predicted"/>
<keyword evidence="2" id="KW-0813">Transport</keyword>
<accession>A0A8J6QX36</accession>
<comment type="caution">
    <text evidence="11">The sequence shown here is derived from an EMBL/GenBank/DDBJ whole genome shotgun (WGS) entry which is preliminary data.</text>
</comment>
<evidence type="ECO:0000256" key="9">
    <source>
        <dbReference type="SAM" id="Phobius"/>
    </source>
</evidence>
<dbReference type="Pfam" id="PF11356">
    <property type="entry name" value="T2SSC"/>
    <property type="match status" value="1"/>
</dbReference>
<feature type="transmembrane region" description="Helical" evidence="9">
    <location>
        <begin position="7"/>
        <end position="28"/>
    </location>
</feature>
<organism evidence="11 12">
    <name type="scientific">Pelovirga terrestris</name>
    <dbReference type="NCBI Taxonomy" id="2771352"/>
    <lineage>
        <taxon>Bacteria</taxon>
        <taxon>Pseudomonadati</taxon>
        <taxon>Thermodesulfobacteriota</taxon>
        <taxon>Desulfuromonadia</taxon>
        <taxon>Geobacterales</taxon>
        <taxon>Geobacteraceae</taxon>
        <taxon>Pelovirga</taxon>
    </lineage>
</organism>
<comment type="subcellular location">
    <subcellularLocation>
        <location evidence="1">Cell inner membrane</location>
    </subcellularLocation>
</comment>
<evidence type="ECO:0000256" key="6">
    <source>
        <dbReference type="ARBA" id="ARBA00022927"/>
    </source>
</evidence>
<evidence type="ECO:0000256" key="3">
    <source>
        <dbReference type="ARBA" id="ARBA00022475"/>
    </source>
</evidence>
<keyword evidence="4" id="KW-0997">Cell inner membrane</keyword>
<sequence length="302" mass="32401">MQINLQIYLNYVLVILALAAGLVAGMLAGRLIHLSFSGEQTYQPMAVAQAQTVASLQEEDLQVIINRSLFDVASIGAAFVRPDVDEPALESESSQVSARNVTLTLVGTVVAGVDSLALINTGSKVEVFGLGSEIAAGLTVDAIERRRVVLLERGARRELVLIEDQAELSRPAARRASAGAAATTSTTAQTGVVDMGEGRFRVDRGMVDSARSNMGALLQSARMIPHMENGQTTGFRLVGMQRGSLLEQLGLRLGDVLVEINQVKLDSPEKALQIFQQVREANNISLGLIRNGQPQTFEYSLD</sequence>
<protein>
    <recommendedName>
        <fullName evidence="10">Type II secretion system protein GspC N-terminal domain-containing protein</fullName>
    </recommendedName>
</protein>
<evidence type="ECO:0000256" key="2">
    <source>
        <dbReference type="ARBA" id="ARBA00022448"/>
    </source>
</evidence>
<evidence type="ECO:0000259" key="10">
    <source>
        <dbReference type="Pfam" id="PF11356"/>
    </source>
</evidence>
<evidence type="ECO:0000256" key="4">
    <source>
        <dbReference type="ARBA" id="ARBA00022519"/>
    </source>
</evidence>
<dbReference type="GO" id="GO:0005886">
    <property type="term" value="C:plasma membrane"/>
    <property type="evidence" value="ECO:0007669"/>
    <property type="project" value="UniProtKB-SubCell"/>
</dbReference>
<dbReference type="RefSeq" id="WP_191155063.1">
    <property type="nucleotide sequence ID" value="NZ_JACWUN010000007.1"/>
</dbReference>
<gene>
    <name evidence="11" type="ORF">ICT70_07375</name>
</gene>
<keyword evidence="5 9" id="KW-0812">Transmembrane</keyword>
<keyword evidence="6" id="KW-0653">Protein transport</keyword>
<evidence type="ECO:0000313" key="11">
    <source>
        <dbReference type="EMBL" id="MBD1400488.1"/>
    </source>
</evidence>
<dbReference type="SUPFAM" id="SSF50156">
    <property type="entry name" value="PDZ domain-like"/>
    <property type="match status" value="1"/>
</dbReference>
<keyword evidence="8 9" id="KW-0472">Membrane</keyword>
<name>A0A8J6QX36_9BACT</name>
<dbReference type="InterPro" id="IPR036034">
    <property type="entry name" value="PDZ_sf"/>
</dbReference>
<evidence type="ECO:0000313" key="12">
    <source>
        <dbReference type="Proteomes" id="UP000632828"/>
    </source>
</evidence>
<evidence type="ECO:0000256" key="1">
    <source>
        <dbReference type="ARBA" id="ARBA00004533"/>
    </source>
</evidence>